<evidence type="ECO:0000313" key="1">
    <source>
        <dbReference type="EMBL" id="BCN29606.1"/>
    </source>
</evidence>
<dbReference type="RefSeq" id="WP_271714875.1">
    <property type="nucleotide sequence ID" value="NZ_AP024169.1"/>
</dbReference>
<organism evidence="1 2">
    <name type="scientific">Anaeromicropila herbilytica</name>
    <dbReference type="NCBI Taxonomy" id="2785025"/>
    <lineage>
        <taxon>Bacteria</taxon>
        <taxon>Bacillati</taxon>
        <taxon>Bacillota</taxon>
        <taxon>Clostridia</taxon>
        <taxon>Lachnospirales</taxon>
        <taxon>Lachnospiraceae</taxon>
        <taxon>Anaeromicropila</taxon>
    </lineage>
</organism>
<dbReference type="InterPro" id="IPR003329">
    <property type="entry name" value="Cytidylyl_trans"/>
</dbReference>
<dbReference type="PANTHER" id="PTHR21485">
    <property type="entry name" value="HAD SUPERFAMILY MEMBERS CMAS AND KDSC"/>
    <property type="match status" value="1"/>
</dbReference>
<sequence>MNNVVAIVPIKMNNERLQGKNTKTFTNGEPLIHYILESLLEVKGIDEIYVYCSNPMIKDYLPNGVKYLKRSELLDSKDTLILEVLKSFAMDVKSKYYVLTHATAPFLKGDTIQKALDMVLSGEYDSALSVTELKEFLWKENKPMNFDRSKVQKTQDLDPIYSETTGLYIYSHDLIMNEERRTGDHPYLAVVDKIEATDINEPIDFEIADAIFKEKQRREIIQVIRETRGESYE</sequence>
<keyword evidence="1" id="KW-0808">Transferase</keyword>
<evidence type="ECO:0000313" key="2">
    <source>
        <dbReference type="Proteomes" id="UP000595897"/>
    </source>
</evidence>
<dbReference type="AlphaFoldDB" id="A0A7R7EIQ8"/>
<dbReference type="EMBL" id="AP024169">
    <property type="protein sequence ID" value="BCN29606.1"/>
    <property type="molecule type" value="Genomic_DNA"/>
</dbReference>
<dbReference type="CDD" id="cd02513">
    <property type="entry name" value="CMP-NeuAc_Synthase"/>
    <property type="match status" value="1"/>
</dbReference>
<dbReference type="KEGG" id="ahb:bsdtb5_09010"/>
<keyword evidence="2" id="KW-1185">Reference proteome</keyword>
<accession>A0A7R7EIQ8</accession>
<reference evidence="1 2" key="1">
    <citation type="submission" date="2020-11" db="EMBL/GenBank/DDBJ databases">
        <title>Draft genome sequencing of a Lachnospiraceae strain isolated from anoxic soil subjected to BSD treatment.</title>
        <authorList>
            <person name="Uek A."/>
            <person name="Tonouchi A."/>
        </authorList>
    </citation>
    <scope>NUCLEOTIDE SEQUENCE [LARGE SCALE GENOMIC DNA]</scope>
    <source>
        <strain evidence="1 2">TB5</strain>
    </source>
</reference>
<proteinExistence type="predicted"/>
<dbReference type="InterPro" id="IPR050793">
    <property type="entry name" value="CMP-NeuNAc_synthase"/>
</dbReference>
<dbReference type="PANTHER" id="PTHR21485:SF6">
    <property type="entry name" value="N-ACYLNEURAMINATE CYTIDYLYLTRANSFERASE-RELATED"/>
    <property type="match status" value="1"/>
</dbReference>
<dbReference type="GO" id="GO:0008781">
    <property type="term" value="F:N-acylneuraminate cytidylyltransferase activity"/>
    <property type="evidence" value="ECO:0007669"/>
    <property type="project" value="TreeGrafter"/>
</dbReference>
<name>A0A7R7EIQ8_9FIRM</name>
<dbReference type="Pfam" id="PF02348">
    <property type="entry name" value="CTP_transf_3"/>
    <property type="match status" value="1"/>
</dbReference>
<protein>
    <submittedName>
        <fullName evidence="1">N-acylneuraminate cytidylyltransferase</fullName>
    </submittedName>
</protein>
<keyword evidence="1" id="KW-0548">Nucleotidyltransferase</keyword>
<gene>
    <name evidence="1" type="ORF">bsdtb5_09010</name>
</gene>
<dbReference type="Proteomes" id="UP000595897">
    <property type="component" value="Chromosome"/>
</dbReference>
<dbReference type="SUPFAM" id="SSF53448">
    <property type="entry name" value="Nucleotide-diphospho-sugar transferases"/>
    <property type="match status" value="1"/>
</dbReference>
<dbReference type="Gene3D" id="3.90.550.10">
    <property type="entry name" value="Spore Coat Polysaccharide Biosynthesis Protein SpsA, Chain A"/>
    <property type="match status" value="1"/>
</dbReference>
<dbReference type="InterPro" id="IPR029044">
    <property type="entry name" value="Nucleotide-diphossugar_trans"/>
</dbReference>